<dbReference type="InterPro" id="IPR003594">
    <property type="entry name" value="HATPase_dom"/>
</dbReference>
<dbReference type="InterPro" id="IPR036097">
    <property type="entry name" value="HisK_dim/P_sf"/>
</dbReference>
<evidence type="ECO:0000313" key="12">
    <source>
        <dbReference type="Proteomes" id="UP000527143"/>
    </source>
</evidence>
<keyword evidence="6 11" id="KW-0418">Kinase</keyword>
<dbReference type="Gene3D" id="3.30.450.20">
    <property type="entry name" value="PAS domain"/>
    <property type="match status" value="2"/>
</dbReference>
<dbReference type="Pfam" id="PF02518">
    <property type="entry name" value="HATPase_c"/>
    <property type="match status" value="1"/>
</dbReference>
<evidence type="ECO:0000256" key="1">
    <source>
        <dbReference type="ARBA" id="ARBA00000085"/>
    </source>
</evidence>
<protein>
    <recommendedName>
        <fullName evidence="2">histidine kinase</fullName>
        <ecNumber evidence="2">2.7.13.3</ecNumber>
    </recommendedName>
</protein>
<accession>A0A840YRQ2</accession>
<dbReference type="SMART" id="SM00387">
    <property type="entry name" value="HATPase_c"/>
    <property type="match status" value="1"/>
</dbReference>
<dbReference type="SUPFAM" id="SSF47384">
    <property type="entry name" value="Homodimeric domain of signal transducing histidine kinase"/>
    <property type="match status" value="1"/>
</dbReference>
<dbReference type="GO" id="GO:0000155">
    <property type="term" value="F:phosphorelay sensor kinase activity"/>
    <property type="evidence" value="ECO:0007669"/>
    <property type="project" value="InterPro"/>
</dbReference>
<dbReference type="SMART" id="SM00388">
    <property type="entry name" value="HisKA"/>
    <property type="match status" value="1"/>
</dbReference>
<evidence type="ECO:0000259" key="10">
    <source>
        <dbReference type="PROSITE" id="PS50113"/>
    </source>
</evidence>
<evidence type="ECO:0000256" key="2">
    <source>
        <dbReference type="ARBA" id="ARBA00012438"/>
    </source>
</evidence>
<dbReference type="PANTHER" id="PTHR43065:SF10">
    <property type="entry name" value="PEROXIDE STRESS-ACTIVATED HISTIDINE KINASE MAK3"/>
    <property type="match status" value="1"/>
</dbReference>
<evidence type="ECO:0000259" key="9">
    <source>
        <dbReference type="PROSITE" id="PS50109"/>
    </source>
</evidence>
<dbReference type="EC" id="2.7.13.3" evidence="2"/>
<reference evidence="11 12" key="1">
    <citation type="submission" date="2020-08" db="EMBL/GenBank/DDBJ databases">
        <title>Genomic Encyclopedia of Type Strains, Phase IV (KMG-IV): sequencing the most valuable type-strain genomes for metagenomic binning, comparative biology and taxonomic classification.</title>
        <authorList>
            <person name="Goeker M."/>
        </authorList>
    </citation>
    <scope>NUCLEOTIDE SEQUENCE [LARGE SCALE GENOMIC DNA]</scope>
    <source>
        <strain evidence="11 12">DSM 26736</strain>
    </source>
</reference>
<dbReference type="EMBL" id="JACIJF010000013">
    <property type="protein sequence ID" value="MBB5712133.1"/>
    <property type="molecule type" value="Genomic_DNA"/>
</dbReference>
<dbReference type="PROSITE" id="PS50109">
    <property type="entry name" value="HIS_KIN"/>
    <property type="match status" value="1"/>
</dbReference>
<dbReference type="AlphaFoldDB" id="A0A840YRQ2"/>
<evidence type="ECO:0000256" key="7">
    <source>
        <dbReference type="ARBA" id="ARBA00022840"/>
    </source>
</evidence>
<dbReference type="InterPro" id="IPR013656">
    <property type="entry name" value="PAS_4"/>
</dbReference>
<dbReference type="CDD" id="cd00082">
    <property type="entry name" value="HisKA"/>
    <property type="match status" value="1"/>
</dbReference>
<evidence type="ECO:0000256" key="3">
    <source>
        <dbReference type="ARBA" id="ARBA00022553"/>
    </source>
</evidence>
<dbReference type="Gene3D" id="3.30.565.10">
    <property type="entry name" value="Histidine kinase-like ATPase, C-terminal domain"/>
    <property type="match status" value="1"/>
</dbReference>
<dbReference type="PRINTS" id="PR00344">
    <property type="entry name" value="BCTRLSENSOR"/>
</dbReference>
<dbReference type="InterPro" id="IPR003661">
    <property type="entry name" value="HisK_dim/P_dom"/>
</dbReference>
<dbReference type="Proteomes" id="UP000527143">
    <property type="component" value="Unassembled WGS sequence"/>
</dbReference>
<organism evidence="11 12">
    <name type="scientific">Sphingomonas xinjiangensis</name>
    <dbReference type="NCBI Taxonomy" id="643568"/>
    <lineage>
        <taxon>Bacteria</taxon>
        <taxon>Pseudomonadati</taxon>
        <taxon>Pseudomonadota</taxon>
        <taxon>Alphaproteobacteria</taxon>
        <taxon>Sphingomonadales</taxon>
        <taxon>Sphingomonadaceae</taxon>
        <taxon>Sphingomonas</taxon>
    </lineage>
</organism>
<dbReference type="Pfam" id="PF00512">
    <property type="entry name" value="HisKA"/>
    <property type="match status" value="1"/>
</dbReference>
<dbReference type="SUPFAM" id="SSF55785">
    <property type="entry name" value="PYP-like sensor domain (PAS domain)"/>
    <property type="match status" value="2"/>
</dbReference>
<dbReference type="InterPro" id="IPR035965">
    <property type="entry name" value="PAS-like_dom_sf"/>
</dbReference>
<dbReference type="InterPro" id="IPR004358">
    <property type="entry name" value="Sig_transdc_His_kin-like_C"/>
</dbReference>
<evidence type="ECO:0000256" key="8">
    <source>
        <dbReference type="ARBA" id="ARBA00023012"/>
    </source>
</evidence>
<keyword evidence="4" id="KW-0808">Transferase</keyword>
<keyword evidence="7" id="KW-0067">ATP-binding</keyword>
<keyword evidence="5" id="KW-0547">Nucleotide-binding</keyword>
<dbReference type="PANTHER" id="PTHR43065">
    <property type="entry name" value="SENSOR HISTIDINE KINASE"/>
    <property type="match status" value="1"/>
</dbReference>
<keyword evidence="12" id="KW-1185">Reference proteome</keyword>
<comment type="caution">
    <text evidence="11">The sequence shown here is derived from an EMBL/GenBank/DDBJ whole genome shotgun (WGS) entry which is preliminary data.</text>
</comment>
<dbReference type="InterPro" id="IPR000700">
    <property type="entry name" value="PAS-assoc_C"/>
</dbReference>
<comment type="catalytic activity">
    <reaction evidence="1">
        <text>ATP + protein L-histidine = ADP + protein N-phospho-L-histidine.</text>
        <dbReference type="EC" id="2.7.13.3"/>
    </reaction>
</comment>
<evidence type="ECO:0000313" key="11">
    <source>
        <dbReference type="EMBL" id="MBB5712133.1"/>
    </source>
</evidence>
<evidence type="ECO:0000256" key="5">
    <source>
        <dbReference type="ARBA" id="ARBA00022741"/>
    </source>
</evidence>
<feature type="domain" description="PAC" evidence="10">
    <location>
        <begin position="115"/>
        <end position="168"/>
    </location>
</feature>
<evidence type="ECO:0000256" key="6">
    <source>
        <dbReference type="ARBA" id="ARBA00022777"/>
    </source>
</evidence>
<dbReference type="Pfam" id="PF08448">
    <property type="entry name" value="PAS_4"/>
    <property type="match status" value="1"/>
</dbReference>
<dbReference type="InterPro" id="IPR005467">
    <property type="entry name" value="His_kinase_dom"/>
</dbReference>
<name>A0A840YRQ2_9SPHN</name>
<dbReference type="InterPro" id="IPR036890">
    <property type="entry name" value="HATPase_C_sf"/>
</dbReference>
<feature type="domain" description="Histidine kinase" evidence="9">
    <location>
        <begin position="318"/>
        <end position="525"/>
    </location>
</feature>
<gene>
    <name evidence="11" type="ORF">FHT02_003390</name>
</gene>
<dbReference type="PROSITE" id="PS50113">
    <property type="entry name" value="PAC"/>
    <property type="match status" value="1"/>
</dbReference>
<evidence type="ECO:0000256" key="4">
    <source>
        <dbReference type="ARBA" id="ARBA00022679"/>
    </source>
</evidence>
<dbReference type="GO" id="GO:0005524">
    <property type="term" value="F:ATP binding"/>
    <property type="evidence" value="ECO:0007669"/>
    <property type="project" value="UniProtKB-KW"/>
</dbReference>
<dbReference type="RefSeq" id="WP_184090154.1">
    <property type="nucleotide sequence ID" value="NZ_JACIJF010000013.1"/>
</dbReference>
<dbReference type="SUPFAM" id="SSF55874">
    <property type="entry name" value="ATPase domain of HSP90 chaperone/DNA topoisomerase II/histidine kinase"/>
    <property type="match status" value="1"/>
</dbReference>
<sequence length="531" mass="58052">MIENEAPTAGKDPEEAAFIERFWGLPWHLGSLGHTDGWPSLLRGVIRYLFDNRQPIMATWGSDDAFLFNFAFSKLLGPNHEEGLGRPFCEVMAPEWASISGHFVPARNGSATIAHDVPLRTWRSNFKELRYYTYAYTPIRDDQGAVCGVTCICSDTTETVEAQRQIRLERDLLGCWFEDAPGFLAMSDGADHIVTMANKEFRRLIADRQVIGFKAFEALPELVPQGYQKVLDDVFASGKPFVGKELGISLEDNKGGHAAYFIDVVYAPRRDPAGNIVGLICQGYDVTDHVGRGERLKALQSELIYLSRASAMDAMAATLAHELNQPLTAISNFAAASQQLLLASAYDRLGTPLQAIRESALRAGAIIKNVRNMTKKGSVPNSIVDFGEVMEGAFQMMPAASMQKVKCDIEAPALVLGDKIQLQQVVMNLVKNALEAIDTIPDGTVRICVTHEGGKVLVKVIDNGSGIDPERADTIFNSFVTTKKSGTGLGLSICRAIVEAHNGRIWATNVPTGGASISFTIPHCEIDERSF</sequence>
<proteinExistence type="predicted"/>
<keyword evidence="8" id="KW-0902">Two-component regulatory system</keyword>
<dbReference type="Gene3D" id="1.10.287.130">
    <property type="match status" value="1"/>
</dbReference>
<keyword evidence="3" id="KW-0597">Phosphoprotein</keyword>